<keyword evidence="1" id="KW-0732">Signal</keyword>
<protein>
    <recommendedName>
        <fullName evidence="4">Small secreted protein</fullName>
    </recommendedName>
</protein>
<dbReference type="OrthoDB" id="4489167at2759"/>
<evidence type="ECO:0000313" key="3">
    <source>
        <dbReference type="Proteomes" id="UP000246702"/>
    </source>
</evidence>
<organism evidence="2 3">
    <name type="scientific">Aspergillus sclerotioniger CBS 115572</name>
    <dbReference type="NCBI Taxonomy" id="1450535"/>
    <lineage>
        <taxon>Eukaryota</taxon>
        <taxon>Fungi</taxon>
        <taxon>Dikarya</taxon>
        <taxon>Ascomycota</taxon>
        <taxon>Pezizomycotina</taxon>
        <taxon>Eurotiomycetes</taxon>
        <taxon>Eurotiomycetidae</taxon>
        <taxon>Eurotiales</taxon>
        <taxon>Aspergillaceae</taxon>
        <taxon>Aspergillus</taxon>
        <taxon>Aspergillus subgen. Circumdati</taxon>
    </lineage>
</organism>
<feature type="chain" id="PRO_5016381104" description="Small secreted protein" evidence="1">
    <location>
        <begin position="19"/>
        <end position="105"/>
    </location>
</feature>
<dbReference type="Proteomes" id="UP000246702">
    <property type="component" value="Unassembled WGS sequence"/>
</dbReference>
<reference evidence="2 3" key="1">
    <citation type="submission" date="2016-12" db="EMBL/GenBank/DDBJ databases">
        <title>The genomes of Aspergillus section Nigri reveals drivers in fungal speciation.</title>
        <authorList>
            <consortium name="DOE Joint Genome Institute"/>
            <person name="Vesth T.C."/>
            <person name="Nybo J."/>
            <person name="Theobald S."/>
            <person name="Brandl J."/>
            <person name="Frisvad J.C."/>
            <person name="Nielsen K.F."/>
            <person name="Lyhne E.K."/>
            <person name="Kogle M.E."/>
            <person name="Kuo A."/>
            <person name="Riley R."/>
            <person name="Clum A."/>
            <person name="Nolan M."/>
            <person name="Lipzen A."/>
            <person name="Salamov A."/>
            <person name="Henrissat B."/>
            <person name="Wiebenga A."/>
            <person name="De Vries R.P."/>
            <person name="Grigoriev I.V."/>
            <person name="Mortensen U.H."/>
            <person name="Andersen M.R."/>
            <person name="Baker S.E."/>
        </authorList>
    </citation>
    <scope>NUCLEOTIDE SEQUENCE [LARGE SCALE GENOMIC DNA]</scope>
    <source>
        <strain evidence="2 3">CBS 115572</strain>
    </source>
</reference>
<dbReference type="RefSeq" id="XP_025472140.1">
    <property type="nucleotide sequence ID" value="XM_025610870.1"/>
</dbReference>
<dbReference type="GeneID" id="37113013"/>
<evidence type="ECO:0000256" key="1">
    <source>
        <dbReference type="SAM" id="SignalP"/>
    </source>
</evidence>
<dbReference type="EMBL" id="MSFK01000003">
    <property type="protein sequence ID" value="PWY95379.1"/>
    <property type="molecule type" value="Genomic_DNA"/>
</dbReference>
<evidence type="ECO:0000313" key="2">
    <source>
        <dbReference type="EMBL" id="PWY95379.1"/>
    </source>
</evidence>
<name>A0A317XA55_9EURO</name>
<keyword evidence="3" id="KW-1185">Reference proteome</keyword>
<evidence type="ECO:0008006" key="4">
    <source>
        <dbReference type="Google" id="ProtNLM"/>
    </source>
</evidence>
<gene>
    <name evidence="2" type="ORF">BO94DRAFT_531298</name>
</gene>
<accession>A0A317XA55</accession>
<feature type="signal peptide" evidence="1">
    <location>
        <begin position="1"/>
        <end position="18"/>
    </location>
</feature>
<comment type="caution">
    <text evidence="2">The sequence shown here is derived from an EMBL/GenBank/DDBJ whole genome shotgun (WGS) entry which is preliminary data.</text>
</comment>
<dbReference type="AlphaFoldDB" id="A0A317XA55"/>
<sequence length="105" mass="11595">MRLLTLLPIATLTATSLAQNWNISLYTDTSCTEYRFEYSGDQDYGCYSLETFDPTIMSIKAELPDGWGFMGSSGGACDDFHTAGGSGCWTLGQGFRSFEVFPMRD</sequence>
<proteinExistence type="predicted"/>